<reference evidence="4" key="1">
    <citation type="journal article" date="2020" name="mSystems">
        <title>Genome- and Community-Level Interaction Insights into Carbon Utilization and Element Cycling Functions of Hydrothermarchaeota in Hydrothermal Sediment.</title>
        <authorList>
            <person name="Zhou Z."/>
            <person name="Liu Y."/>
            <person name="Xu W."/>
            <person name="Pan J."/>
            <person name="Luo Z.H."/>
            <person name="Li M."/>
        </authorList>
    </citation>
    <scope>NUCLEOTIDE SEQUENCE [LARGE SCALE GENOMIC DNA]</scope>
    <source>
        <strain evidence="4">SpSt-876</strain>
    </source>
</reference>
<dbReference type="InterPro" id="IPR010992">
    <property type="entry name" value="IHF-like_DNA-bd_dom_sf"/>
</dbReference>
<evidence type="ECO:0000256" key="3">
    <source>
        <dbReference type="RuleBase" id="RU003939"/>
    </source>
</evidence>
<dbReference type="GO" id="GO:0030527">
    <property type="term" value="F:structural constituent of chromatin"/>
    <property type="evidence" value="ECO:0007669"/>
    <property type="project" value="InterPro"/>
</dbReference>
<dbReference type="GO" id="GO:0005829">
    <property type="term" value="C:cytosol"/>
    <property type="evidence" value="ECO:0007669"/>
    <property type="project" value="TreeGrafter"/>
</dbReference>
<dbReference type="SUPFAM" id="SSF47729">
    <property type="entry name" value="IHF-like DNA-binding proteins"/>
    <property type="match status" value="1"/>
</dbReference>
<proteinExistence type="inferred from homology"/>
<keyword evidence="2 4" id="KW-0238">DNA-binding</keyword>
<dbReference type="PANTHER" id="PTHR33175">
    <property type="entry name" value="DNA-BINDING PROTEIN HU"/>
    <property type="match status" value="1"/>
</dbReference>
<dbReference type="GO" id="GO:0030261">
    <property type="term" value="P:chromosome condensation"/>
    <property type="evidence" value="ECO:0007669"/>
    <property type="project" value="UniProtKB-KW"/>
</dbReference>
<keyword evidence="1" id="KW-0226">DNA condensation</keyword>
<comment type="caution">
    <text evidence="4">The sequence shown here is derived from an EMBL/GenBank/DDBJ whole genome shotgun (WGS) entry which is preliminary data.</text>
</comment>
<gene>
    <name evidence="4" type="ORF">ENW73_05070</name>
</gene>
<dbReference type="GO" id="GO:0003677">
    <property type="term" value="F:DNA binding"/>
    <property type="evidence" value="ECO:0007669"/>
    <property type="project" value="UniProtKB-KW"/>
</dbReference>
<sequence>MTKEEIIEKIAKEAKISKKAAAVALNSFTDAVKTTLKKGGRLSLVGFGTFLVRKTKARIGRNPQTGKTIKIPAGRRPIFKAGKALKNAVK</sequence>
<organism evidence="4">
    <name type="scientific">candidate division WOR-3 bacterium</name>
    <dbReference type="NCBI Taxonomy" id="2052148"/>
    <lineage>
        <taxon>Bacteria</taxon>
        <taxon>Bacteria division WOR-3</taxon>
    </lineage>
</organism>
<dbReference type="SMART" id="SM00411">
    <property type="entry name" value="BHL"/>
    <property type="match status" value="1"/>
</dbReference>
<name>A0A7C6EDN6_UNCW3</name>
<dbReference type="EMBL" id="DTLI01000133">
    <property type="protein sequence ID" value="HHS52222.1"/>
    <property type="molecule type" value="Genomic_DNA"/>
</dbReference>
<dbReference type="InterPro" id="IPR000119">
    <property type="entry name" value="Hist_DNA-bd"/>
</dbReference>
<evidence type="ECO:0000256" key="2">
    <source>
        <dbReference type="ARBA" id="ARBA00023125"/>
    </source>
</evidence>
<dbReference type="PANTHER" id="PTHR33175:SF3">
    <property type="entry name" value="DNA-BINDING PROTEIN HU-BETA"/>
    <property type="match status" value="1"/>
</dbReference>
<evidence type="ECO:0000256" key="1">
    <source>
        <dbReference type="ARBA" id="ARBA00023067"/>
    </source>
</evidence>
<dbReference type="CDD" id="cd13831">
    <property type="entry name" value="HU"/>
    <property type="match status" value="1"/>
</dbReference>
<protein>
    <submittedName>
        <fullName evidence="4">HU family DNA-binding protein</fullName>
    </submittedName>
</protein>
<accession>A0A7C6EDN6</accession>
<dbReference type="Gene3D" id="4.10.520.10">
    <property type="entry name" value="IHF-like DNA-binding proteins"/>
    <property type="match status" value="1"/>
</dbReference>
<dbReference type="Pfam" id="PF00216">
    <property type="entry name" value="Bac_DNA_binding"/>
    <property type="match status" value="1"/>
</dbReference>
<evidence type="ECO:0000313" key="4">
    <source>
        <dbReference type="EMBL" id="HHS52222.1"/>
    </source>
</evidence>
<dbReference type="PRINTS" id="PR01727">
    <property type="entry name" value="DNABINDINGHU"/>
</dbReference>
<dbReference type="AlphaFoldDB" id="A0A7C6EDN6"/>
<comment type="similarity">
    <text evidence="3">Belongs to the bacterial histone-like protein family.</text>
</comment>